<dbReference type="AlphaFoldDB" id="A0A382EK00"/>
<keyword evidence="3" id="KW-0808">Transferase</keyword>
<keyword evidence="5" id="KW-0418">Kinase</keyword>
<dbReference type="EC" id="2.7.1.148" evidence="2"/>
<dbReference type="PIRSF" id="PIRSF010376">
    <property type="entry name" value="IspE"/>
    <property type="match status" value="1"/>
</dbReference>
<dbReference type="PANTHER" id="PTHR43527:SF2">
    <property type="entry name" value="4-DIPHOSPHOCYTIDYL-2-C-METHYL-D-ERYTHRITOL KINASE, CHLOROPLASTIC"/>
    <property type="match status" value="1"/>
</dbReference>
<sequence length="244" mass="25742">MNLFLHVVGRRSDGYHELQTLFQLLDYSDSLRFSLRTDGVITRRGGVGLPADDLTVRAARTLQVFAGVSAGVDIELEKRIPVGAGLGGGSSDAATVLLALNELWGVNVDTSVLAGLGLELGADVPVFLHGCSAWAEGVGDKLTRVSVPPALYCVLLPPVSVSTAAVFADPELTRTTPRIRIPTLFTGDLRNDLETVTCRLYPQVAQSLAWLGRFGDARMTGSGSGLFVAVPDRASGEAILAQAP</sequence>
<dbReference type="Gene3D" id="3.30.70.890">
    <property type="entry name" value="GHMP kinase, C-terminal domain"/>
    <property type="match status" value="1"/>
</dbReference>
<evidence type="ECO:0000256" key="2">
    <source>
        <dbReference type="ARBA" id="ARBA00012052"/>
    </source>
</evidence>
<dbReference type="Gene3D" id="3.30.230.10">
    <property type="match status" value="1"/>
</dbReference>
<dbReference type="GO" id="GO:0005524">
    <property type="term" value="F:ATP binding"/>
    <property type="evidence" value="ECO:0007669"/>
    <property type="project" value="UniProtKB-KW"/>
</dbReference>
<dbReference type="Pfam" id="PF00288">
    <property type="entry name" value="GHMP_kinases_N"/>
    <property type="match status" value="1"/>
</dbReference>
<evidence type="ECO:0000256" key="7">
    <source>
        <dbReference type="ARBA" id="ARBA00032554"/>
    </source>
</evidence>
<reference evidence="10" key="1">
    <citation type="submission" date="2018-05" db="EMBL/GenBank/DDBJ databases">
        <authorList>
            <person name="Lanie J.A."/>
            <person name="Ng W.-L."/>
            <person name="Kazmierczak K.M."/>
            <person name="Andrzejewski T.M."/>
            <person name="Davidsen T.M."/>
            <person name="Wayne K.J."/>
            <person name="Tettelin H."/>
            <person name="Glass J.I."/>
            <person name="Rusch D."/>
            <person name="Podicherti R."/>
            <person name="Tsui H.-C.T."/>
            <person name="Winkler M.E."/>
        </authorList>
    </citation>
    <scope>NUCLEOTIDE SEQUENCE</scope>
</reference>
<comment type="similarity">
    <text evidence="1">Belongs to the GHMP kinase family. IspE subfamily.</text>
</comment>
<name>A0A382EK00_9ZZZZ</name>
<evidence type="ECO:0000256" key="6">
    <source>
        <dbReference type="ARBA" id="ARBA00022840"/>
    </source>
</evidence>
<evidence type="ECO:0000256" key="1">
    <source>
        <dbReference type="ARBA" id="ARBA00009684"/>
    </source>
</evidence>
<evidence type="ECO:0000256" key="5">
    <source>
        <dbReference type="ARBA" id="ARBA00022777"/>
    </source>
</evidence>
<dbReference type="InterPro" id="IPR013750">
    <property type="entry name" value="GHMP_kinase_C_dom"/>
</dbReference>
<dbReference type="EMBL" id="UINC01044803">
    <property type="protein sequence ID" value="SVB50739.1"/>
    <property type="molecule type" value="Genomic_DNA"/>
</dbReference>
<dbReference type="NCBIfam" id="TIGR00154">
    <property type="entry name" value="ispE"/>
    <property type="match status" value="1"/>
</dbReference>
<evidence type="ECO:0000259" key="9">
    <source>
        <dbReference type="Pfam" id="PF08544"/>
    </source>
</evidence>
<evidence type="ECO:0000259" key="8">
    <source>
        <dbReference type="Pfam" id="PF00288"/>
    </source>
</evidence>
<dbReference type="HAMAP" id="MF_00061">
    <property type="entry name" value="IspE"/>
    <property type="match status" value="1"/>
</dbReference>
<dbReference type="InterPro" id="IPR036554">
    <property type="entry name" value="GHMP_kinase_C_sf"/>
</dbReference>
<dbReference type="InterPro" id="IPR006204">
    <property type="entry name" value="GHMP_kinase_N_dom"/>
</dbReference>
<dbReference type="SUPFAM" id="SSF54211">
    <property type="entry name" value="Ribosomal protein S5 domain 2-like"/>
    <property type="match status" value="1"/>
</dbReference>
<dbReference type="SUPFAM" id="SSF55060">
    <property type="entry name" value="GHMP Kinase, C-terminal domain"/>
    <property type="match status" value="1"/>
</dbReference>
<organism evidence="10">
    <name type="scientific">marine metagenome</name>
    <dbReference type="NCBI Taxonomy" id="408172"/>
    <lineage>
        <taxon>unclassified sequences</taxon>
        <taxon>metagenomes</taxon>
        <taxon>ecological metagenomes</taxon>
    </lineage>
</organism>
<proteinExistence type="inferred from homology"/>
<dbReference type="InterPro" id="IPR014721">
    <property type="entry name" value="Ribsml_uS5_D2-typ_fold_subgr"/>
</dbReference>
<accession>A0A382EK00</accession>
<evidence type="ECO:0000313" key="10">
    <source>
        <dbReference type="EMBL" id="SVB50739.1"/>
    </source>
</evidence>
<keyword evidence="6" id="KW-0067">ATP-binding</keyword>
<dbReference type="InterPro" id="IPR004424">
    <property type="entry name" value="IspE"/>
</dbReference>
<feature type="domain" description="GHMP kinase N-terminal" evidence="8">
    <location>
        <begin position="54"/>
        <end position="130"/>
    </location>
</feature>
<gene>
    <name evidence="10" type="ORF">METZ01_LOCUS203593</name>
</gene>
<feature type="non-terminal residue" evidence="10">
    <location>
        <position position="244"/>
    </location>
</feature>
<feature type="domain" description="GHMP kinase C-terminal" evidence="9">
    <location>
        <begin position="193"/>
        <end position="242"/>
    </location>
</feature>
<protein>
    <recommendedName>
        <fullName evidence="2">4-(cytidine 5'-diphospho)-2-C-methyl-D-erythritol kinase</fullName>
        <ecNumber evidence="2">2.7.1.148</ecNumber>
    </recommendedName>
    <alternativeName>
        <fullName evidence="7">4-(cytidine-5'-diphospho)-2-C-methyl-D-erythritol kinase</fullName>
    </alternativeName>
</protein>
<evidence type="ECO:0000256" key="4">
    <source>
        <dbReference type="ARBA" id="ARBA00022741"/>
    </source>
</evidence>
<evidence type="ECO:0000256" key="3">
    <source>
        <dbReference type="ARBA" id="ARBA00022679"/>
    </source>
</evidence>
<dbReference type="GO" id="GO:0016114">
    <property type="term" value="P:terpenoid biosynthetic process"/>
    <property type="evidence" value="ECO:0007669"/>
    <property type="project" value="InterPro"/>
</dbReference>
<dbReference type="Pfam" id="PF08544">
    <property type="entry name" value="GHMP_kinases_C"/>
    <property type="match status" value="1"/>
</dbReference>
<keyword evidence="4" id="KW-0547">Nucleotide-binding</keyword>
<dbReference type="InterPro" id="IPR020568">
    <property type="entry name" value="Ribosomal_Su5_D2-typ_SF"/>
</dbReference>
<dbReference type="GO" id="GO:0050515">
    <property type="term" value="F:4-(cytidine 5'-diphospho)-2-C-methyl-D-erythritol kinase activity"/>
    <property type="evidence" value="ECO:0007669"/>
    <property type="project" value="UniProtKB-EC"/>
</dbReference>
<dbReference type="PANTHER" id="PTHR43527">
    <property type="entry name" value="4-DIPHOSPHOCYTIDYL-2-C-METHYL-D-ERYTHRITOL KINASE, CHLOROPLASTIC"/>
    <property type="match status" value="1"/>
</dbReference>